<dbReference type="AlphaFoldDB" id="A0A7C9M4F9"/>
<gene>
    <name evidence="4" type="ORF">GO986_02990</name>
</gene>
<dbReference type="GO" id="GO:0046872">
    <property type="term" value="F:metal ion binding"/>
    <property type="evidence" value="ECO:0007669"/>
    <property type="project" value="UniProtKB-KW"/>
</dbReference>
<feature type="binding site" evidence="3">
    <location>
        <position position="135"/>
    </location>
    <ligand>
        <name>a divalent metal cation</name>
        <dbReference type="ChEBI" id="CHEBI:60240"/>
    </ligand>
</feature>
<name>A0A7C9M4F9_9DEIO</name>
<dbReference type="PANTHER" id="PTHR37302:SF1">
    <property type="entry name" value="PROTEIN DINB"/>
    <property type="match status" value="1"/>
</dbReference>
<dbReference type="InterPro" id="IPR007837">
    <property type="entry name" value="DinB"/>
</dbReference>
<dbReference type="Proteomes" id="UP000483286">
    <property type="component" value="Unassembled WGS sequence"/>
</dbReference>
<protein>
    <submittedName>
        <fullName evidence="4">Damage-inducible protein DinB</fullName>
    </submittedName>
</protein>
<comment type="similarity">
    <text evidence="1">Belongs to the DinB family.</text>
</comment>
<dbReference type="EMBL" id="WQLB01000003">
    <property type="protein sequence ID" value="MVN85725.1"/>
    <property type="molecule type" value="Genomic_DNA"/>
</dbReference>
<keyword evidence="2 3" id="KW-0479">Metal-binding</keyword>
<evidence type="ECO:0000256" key="2">
    <source>
        <dbReference type="ARBA" id="ARBA00022723"/>
    </source>
</evidence>
<evidence type="ECO:0000256" key="1">
    <source>
        <dbReference type="ARBA" id="ARBA00008635"/>
    </source>
</evidence>
<dbReference type="Pfam" id="PF05163">
    <property type="entry name" value="DinB"/>
    <property type="match status" value="1"/>
</dbReference>
<dbReference type="SUPFAM" id="SSF109854">
    <property type="entry name" value="DinB/YfiT-like putative metalloenzymes"/>
    <property type="match status" value="1"/>
</dbReference>
<feature type="binding site" evidence="3">
    <location>
        <position position="131"/>
    </location>
    <ligand>
        <name>a divalent metal cation</name>
        <dbReference type="ChEBI" id="CHEBI:60240"/>
    </ligand>
</feature>
<dbReference type="Gene3D" id="1.20.120.450">
    <property type="entry name" value="dinb family like domain"/>
    <property type="match status" value="1"/>
</dbReference>
<evidence type="ECO:0000313" key="4">
    <source>
        <dbReference type="EMBL" id="MVN85725.1"/>
    </source>
</evidence>
<sequence>MSDLALLTEAFHRNGRVNEALLNTLTEEDLALSDGQGGLSVGQLLEHLFGMRKVYLHRVGSTYAEQITVETEEGDQPFWPVTLSTTQLRGALAEADAAVLNAVQDAAGDGPGFQNYFASHPAQLLVLTLIHDANHRGQITTLLRQGGRSAAALDQLARATWPIWRD</sequence>
<feature type="binding site" evidence="3">
    <location>
        <position position="47"/>
    </location>
    <ligand>
        <name>a divalent metal cation</name>
        <dbReference type="ChEBI" id="CHEBI:60240"/>
    </ligand>
</feature>
<organism evidence="4 5">
    <name type="scientific">Deinococcus arboris</name>
    <dbReference type="NCBI Taxonomy" id="2682977"/>
    <lineage>
        <taxon>Bacteria</taxon>
        <taxon>Thermotogati</taxon>
        <taxon>Deinococcota</taxon>
        <taxon>Deinococci</taxon>
        <taxon>Deinococcales</taxon>
        <taxon>Deinococcaceae</taxon>
        <taxon>Deinococcus</taxon>
    </lineage>
</organism>
<keyword evidence="5" id="KW-1185">Reference proteome</keyword>
<comment type="caution">
    <text evidence="4">The sequence shown here is derived from an EMBL/GenBank/DDBJ whole genome shotgun (WGS) entry which is preliminary data.</text>
</comment>
<dbReference type="PANTHER" id="PTHR37302">
    <property type="entry name" value="SLR1116 PROTEIN"/>
    <property type="match status" value="1"/>
</dbReference>
<evidence type="ECO:0000313" key="5">
    <source>
        <dbReference type="Proteomes" id="UP000483286"/>
    </source>
</evidence>
<dbReference type="InterPro" id="IPR034660">
    <property type="entry name" value="DinB/YfiT-like"/>
</dbReference>
<proteinExistence type="inferred from homology"/>
<reference evidence="4 5" key="1">
    <citation type="submission" date="2019-12" db="EMBL/GenBank/DDBJ databases">
        <title>Deinococcus sp. HMF7620 Genome sequencing and assembly.</title>
        <authorList>
            <person name="Kang H."/>
            <person name="Kim H."/>
            <person name="Joh K."/>
        </authorList>
    </citation>
    <scope>NUCLEOTIDE SEQUENCE [LARGE SCALE GENOMIC DNA]</scope>
    <source>
        <strain evidence="4 5">HMF7620</strain>
    </source>
</reference>
<accession>A0A7C9M4F9</accession>
<evidence type="ECO:0000256" key="3">
    <source>
        <dbReference type="PIRSR" id="PIRSR607837-1"/>
    </source>
</evidence>
<dbReference type="RefSeq" id="WP_369409109.1">
    <property type="nucleotide sequence ID" value="NZ_WQLB01000003.1"/>
</dbReference>